<dbReference type="GO" id="GO:0006231">
    <property type="term" value="P:dTMP biosynthetic process"/>
    <property type="evidence" value="ECO:0007669"/>
    <property type="project" value="InterPro"/>
</dbReference>
<organism evidence="1">
    <name type="scientific">mine drainage metagenome</name>
    <dbReference type="NCBI Taxonomy" id="410659"/>
    <lineage>
        <taxon>unclassified sequences</taxon>
        <taxon>metagenomes</taxon>
        <taxon>ecological metagenomes</taxon>
    </lineage>
</organism>
<name>T0YNL4_9ZZZZ</name>
<evidence type="ECO:0000313" key="1">
    <source>
        <dbReference type="EMBL" id="EQD33502.1"/>
    </source>
</evidence>
<dbReference type="SUPFAM" id="SSF69796">
    <property type="entry name" value="Thymidylate synthase-complementing protein Thy1"/>
    <property type="match status" value="1"/>
</dbReference>
<dbReference type="EMBL" id="AUZX01014018">
    <property type="protein sequence ID" value="EQD33502.1"/>
    <property type="molecule type" value="Genomic_DNA"/>
</dbReference>
<accession>T0YNL4</accession>
<protein>
    <submittedName>
        <fullName evidence="1">Uncharacterized protein</fullName>
    </submittedName>
</protein>
<dbReference type="InterPro" id="IPR003669">
    <property type="entry name" value="Thymidylate_synthase_ThyX"/>
</dbReference>
<proteinExistence type="predicted"/>
<feature type="non-terminal residue" evidence="1">
    <location>
        <position position="97"/>
    </location>
</feature>
<sequence>MNISQDINKDLSLRYPKAVASYAVCMAFRIRYQMLMSAREAVHVCELRSQPSGHPTYRKVAQAMHRLIAEEAKHSRVAMSMIFVDHKEEKLGRLEQE</sequence>
<dbReference type="AlphaFoldDB" id="T0YNL4"/>
<gene>
    <name evidence="1" type="ORF">B1A_19002</name>
</gene>
<dbReference type="Gene3D" id="3.30.1360.170">
    <property type="match status" value="1"/>
</dbReference>
<dbReference type="InterPro" id="IPR036098">
    <property type="entry name" value="Thymidylate_synthase_ThyX_sf"/>
</dbReference>
<dbReference type="GO" id="GO:0050797">
    <property type="term" value="F:thymidylate synthase (FAD) activity"/>
    <property type="evidence" value="ECO:0007669"/>
    <property type="project" value="InterPro"/>
</dbReference>
<comment type="caution">
    <text evidence="1">The sequence shown here is derived from an EMBL/GenBank/DDBJ whole genome shotgun (WGS) entry which is preliminary data.</text>
</comment>
<dbReference type="GO" id="GO:0050660">
    <property type="term" value="F:flavin adenine dinucleotide binding"/>
    <property type="evidence" value="ECO:0007669"/>
    <property type="project" value="InterPro"/>
</dbReference>
<reference evidence="1" key="2">
    <citation type="journal article" date="2014" name="ISME J.">
        <title>Microbial stratification in low pH oxic and suboxic macroscopic growths along an acid mine drainage.</title>
        <authorList>
            <person name="Mendez-Garcia C."/>
            <person name="Mesa V."/>
            <person name="Sprenger R.R."/>
            <person name="Richter M."/>
            <person name="Diez M.S."/>
            <person name="Solano J."/>
            <person name="Bargiela R."/>
            <person name="Golyshina O.V."/>
            <person name="Manteca A."/>
            <person name="Ramos J.L."/>
            <person name="Gallego J.R."/>
            <person name="Llorente I."/>
            <person name="Martins Dos Santos V.A."/>
            <person name="Jensen O.N."/>
            <person name="Pelaez A.I."/>
            <person name="Sanchez J."/>
            <person name="Ferrer M."/>
        </authorList>
    </citation>
    <scope>NUCLEOTIDE SEQUENCE</scope>
</reference>
<reference evidence="1" key="1">
    <citation type="submission" date="2013-08" db="EMBL/GenBank/DDBJ databases">
        <authorList>
            <person name="Mendez C."/>
            <person name="Richter M."/>
            <person name="Ferrer M."/>
            <person name="Sanchez J."/>
        </authorList>
    </citation>
    <scope>NUCLEOTIDE SEQUENCE</scope>
</reference>
<dbReference type="Pfam" id="PF02511">
    <property type="entry name" value="Thy1"/>
    <property type="match status" value="1"/>
</dbReference>